<dbReference type="GO" id="GO:0008658">
    <property type="term" value="F:penicillin binding"/>
    <property type="evidence" value="ECO:0007669"/>
    <property type="project" value="InterPro"/>
</dbReference>
<dbReference type="EMBL" id="CP048882">
    <property type="protein sequence ID" value="QPP09334.1"/>
    <property type="molecule type" value="Genomic_DNA"/>
</dbReference>
<dbReference type="Proteomes" id="UP000595046">
    <property type="component" value="Chromosome"/>
</dbReference>
<dbReference type="GO" id="GO:0071555">
    <property type="term" value="P:cell wall organization"/>
    <property type="evidence" value="ECO:0007669"/>
    <property type="project" value="TreeGrafter"/>
</dbReference>
<keyword evidence="5" id="KW-1133">Transmembrane helix</keyword>
<evidence type="ECO:0000256" key="1">
    <source>
        <dbReference type="ARBA" id="ARBA00004370"/>
    </source>
</evidence>
<evidence type="ECO:0000313" key="8">
    <source>
        <dbReference type="EMBL" id="QPP09334.1"/>
    </source>
</evidence>
<protein>
    <submittedName>
        <fullName evidence="8">Penicillin-binding protein 2</fullName>
    </submittedName>
</protein>
<dbReference type="Gene3D" id="3.90.1310.10">
    <property type="entry name" value="Penicillin-binding protein 2a (Domain 2)"/>
    <property type="match status" value="1"/>
</dbReference>
<dbReference type="InterPro" id="IPR050515">
    <property type="entry name" value="Beta-lactam/transpept"/>
</dbReference>
<dbReference type="KEGG" id="sbat:G4Z16_26205"/>
<reference evidence="9" key="1">
    <citation type="submission" date="2020-02" db="EMBL/GenBank/DDBJ databases">
        <title>Streptomyces sp. ASO4wet.</title>
        <authorList>
            <person name="Risdian C."/>
            <person name="Landwehr W."/>
            <person name="Schupp P."/>
            <person name="Wink J."/>
        </authorList>
    </citation>
    <scope>NUCLEOTIDE SEQUENCE [LARGE SCALE GENOMIC DNA]</scope>
    <source>
        <strain evidence="9">ASO4wet</strain>
    </source>
</reference>
<dbReference type="GO" id="GO:0005886">
    <property type="term" value="C:plasma membrane"/>
    <property type="evidence" value="ECO:0007669"/>
    <property type="project" value="TreeGrafter"/>
</dbReference>
<feature type="compositionally biased region" description="Low complexity" evidence="4">
    <location>
        <begin position="30"/>
        <end position="49"/>
    </location>
</feature>
<evidence type="ECO:0000259" key="6">
    <source>
        <dbReference type="Pfam" id="PF00905"/>
    </source>
</evidence>
<evidence type="ECO:0000313" key="9">
    <source>
        <dbReference type="Proteomes" id="UP000595046"/>
    </source>
</evidence>
<dbReference type="Pfam" id="PF00905">
    <property type="entry name" value="Transpeptidase"/>
    <property type="match status" value="1"/>
</dbReference>
<evidence type="ECO:0000256" key="2">
    <source>
        <dbReference type="ARBA" id="ARBA00007171"/>
    </source>
</evidence>
<feature type="region of interest" description="Disordered" evidence="4">
    <location>
        <begin position="693"/>
        <end position="716"/>
    </location>
</feature>
<proteinExistence type="inferred from homology"/>
<feature type="domain" description="Penicillin-binding protein dimerisation" evidence="7">
    <location>
        <begin position="137"/>
        <end position="325"/>
    </location>
</feature>
<name>A0A7T1TAG4_9ACTN</name>
<feature type="compositionally biased region" description="Basic and acidic residues" evidence="4">
    <location>
        <begin position="1"/>
        <end position="19"/>
    </location>
</feature>
<dbReference type="Pfam" id="PF03717">
    <property type="entry name" value="PBP_dimer"/>
    <property type="match status" value="1"/>
</dbReference>
<dbReference type="InterPro" id="IPR001460">
    <property type="entry name" value="PCN-bd_Tpept"/>
</dbReference>
<feature type="region of interest" description="Disordered" evidence="4">
    <location>
        <begin position="1"/>
        <end position="84"/>
    </location>
</feature>
<feature type="domain" description="Penicillin-binding protein transpeptidase" evidence="6">
    <location>
        <begin position="369"/>
        <end position="684"/>
    </location>
</feature>
<comment type="subcellular location">
    <subcellularLocation>
        <location evidence="1">Membrane</location>
    </subcellularLocation>
</comment>
<keyword evidence="3 5" id="KW-0472">Membrane</keyword>
<keyword evidence="9" id="KW-1185">Reference proteome</keyword>
<sequence>MSERPRGPRRDGGSGKGEGKPSTGRPKPVGSARSAKSSPSKSAKRAGPSESARTVRSAQAAKAGRTVKASGGARPPVPAQGSHLRLARARPRLRLIAFGLTAIMLAFTARLLQVQAVDASAFADKAAVNRYITVPLAAERGTISSRDGAALATTVDAYDVTADPYLFTRKQTGVPDAPERAAALLAPVLHEDEQQLTRKLAKKNTRYVLLARQETPRTWAKIKKLKKEVAAEAAEAGRPAGSASTAAESEKPAAGGAGEAADVLAGVYREKHPKRVYPNRELASSVLGFVNSEGKGGAGVEALLDKKLAGKDGKITYAQSGGRQVPTAGVREHPARAGADVQLTLDRDIQWAAQQAIREQVEDSDADSGYVVVQDTRTGELLSMASAPDFDPNDISRADPQALGNAAAQDVYEPGSTSKVMSMAAVLEEGKATPLTEVTVPNRLKRADRAFADDIDHETWHLTLNGVLAKSSNIGTILATEQLGKDQKEANRVLHRYLSRFGIGRPTGLGLPGATSGILERPGKWSASQQYTIPFGQGLSLNAVQAASIYSTIANGGVRNVPSLVRGTTGPDGGFTAAPEPGQRRVVSEKTAKTLSRMLESVVSDMEGTGTTAKIPGYRVAGKTGTANRVDPDTGRYHGYTSSFAGFAPADKPRVTVYCAVQNPKKGSYFGSDVCGPVYKKVMKFALKSLQIPPTGAKADPLPVSAGKDRSKKKDG</sequence>
<evidence type="ECO:0000256" key="4">
    <source>
        <dbReference type="SAM" id="MobiDB-lite"/>
    </source>
</evidence>
<dbReference type="SUPFAM" id="SSF56601">
    <property type="entry name" value="beta-lactamase/transpeptidase-like"/>
    <property type="match status" value="1"/>
</dbReference>
<organism evidence="8 9">
    <name type="scientific">Streptomyces bathyalis</name>
    <dbReference type="NCBI Taxonomy" id="2710756"/>
    <lineage>
        <taxon>Bacteria</taxon>
        <taxon>Bacillati</taxon>
        <taxon>Actinomycetota</taxon>
        <taxon>Actinomycetes</taxon>
        <taxon>Kitasatosporales</taxon>
        <taxon>Streptomycetaceae</taxon>
        <taxon>Streptomyces</taxon>
    </lineage>
</organism>
<dbReference type="PANTHER" id="PTHR30627:SF1">
    <property type="entry name" value="PEPTIDOGLYCAN D,D-TRANSPEPTIDASE FTSI"/>
    <property type="match status" value="1"/>
</dbReference>
<comment type="similarity">
    <text evidence="2">Belongs to the transpeptidase family.</text>
</comment>
<feature type="region of interest" description="Disordered" evidence="4">
    <location>
        <begin position="235"/>
        <end position="256"/>
    </location>
</feature>
<dbReference type="AlphaFoldDB" id="A0A7T1TAG4"/>
<keyword evidence="5" id="KW-0812">Transmembrane</keyword>
<dbReference type="Gene3D" id="3.30.450.330">
    <property type="match status" value="1"/>
</dbReference>
<evidence type="ECO:0000259" key="7">
    <source>
        <dbReference type="Pfam" id="PF03717"/>
    </source>
</evidence>
<feature type="compositionally biased region" description="Basic and acidic residues" evidence="4">
    <location>
        <begin position="707"/>
        <end position="716"/>
    </location>
</feature>
<accession>A0A7T1TAG4</accession>
<dbReference type="Gene3D" id="3.40.710.10">
    <property type="entry name" value="DD-peptidase/beta-lactamase superfamily"/>
    <property type="match status" value="1"/>
</dbReference>
<gene>
    <name evidence="8" type="ORF">G4Z16_26205</name>
</gene>
<dbReference type="RefSeq" id="WP_246531078.1">
    <property type="nucleotide sequence ID" value="NZ_CP048882.1"/>
</dbReference>
<dbReference type="InterPro" id="IPR005311">
    <property type="entry name" value="PBP_dimer"/>
</dbReference>
<evidence type="ECO:0000256" key="5">
    <source>
        <dbReference type="SAM" id="Phobius"/>
    </source>
</evidence>
<feature type="transmembrane region" description="Helical" evidence="5">
    <location>
        <begin position="93"/>
        <end position="112"/>
    </location>
</feature>
<dbReference type="PANTHER" id="PTHR30627">
    <property type="entry name" value="PEPTIDOGLYCAN D,D-TRANSPEPTIDASE"/>
    <property type="match status" value="1"/>
</dbReference>
<evidence type="ECO:0000256" key="3">
    <source>
        <dbReference type="ARBA" id="ARBA00023136"/>
    </source>
</evidence>
<dbReference type="SUPFAM" id="SSF56519">
    <property type="entry name" value="Penicillin binding protein dimerisation domain"/>
    <property type="match status" value="2"/>
</dbReference>
<dbReference type="InterPro" id="IPR012338">
    <property type="entry name" value="Beta-lactam/transpept-like"/>
</dbReference>
<dbReference type="InterPro" id="IPR036138">
    <property type="entry name" value="PBP_dimer_sf"/>
</dbReference>